<dbReference type="EC" id="3.1.3.25" evidence="10"/>
<dbReference type="EMBL" id="CP000585">
    <property type="protein sequence ID" value="ABO96166.1"/>
    <property type="molecule type" value="Genomic_DNA"/>
</dbReference>
<evidence type="ECO:0000256" key="6">
    <source>
        <dbReference type="ARBA" id="ARBA00022723"/>
    </source>
</evidence>
<dbReference type="STRING" id="436017.A4RY58"/>
<proteinExistence type="inferred from homology"/>
<sequence>MDHERELRVAERAARVAGAEIARAWTRDRSNETSVEYKGAVDLVTATDKLCEDLVLSALREAFPEDDVVGEETHAASGAKELSKTTSVRCWYVDPLDGTTNFVHGYPFSCVSVGLCEGGEPTVGVVFNPISDEMFTAVRGRGAFLNGKKISCSAVRTLGKALIGTEIGVHRDGKTVDAIMGRVRALVEKSRSVRCSGSCAMNMCGVAMGRLDGFFEIGFGGPWDCVAGTIIVREAGGVVFDPSGDAFDIYARRVLCANGNIGDEFVKALSEVPDGPGEPQRPEI</sequence>
<dbReference type="InterPro" id="IPR022337">
    <property type="entry name" value="Inositol_monophosphatase_SuhB"/>
</dbReference>
<feature type="binding site" evidence="9">
    <location>
        <position position="97"/>
    </location>
    <ligand>
        <name>Mg(2+)</name>
        <dbReference type="ChEBI" id="CHEBI:18420"/>
        <label>1</label>
        <note>catalytic</note>
    </ligand>
</feature>
<evidence type="ECO:0000256" key="10">
    <source>
        <dbReference type="RuleBase" id="RU364068"/>
    </source>
</evidence>
<evidence type="ECO:0000256" key="2">
    <source>
        <dbReference type="ARBA" id="ARBA00001946"/>
    </source>
</evidence>
<name>A4RY58_OSTLU</name>
<dbReference type="OMA" id="ERGLHPW"/>
<comment type="catalytic activity">
    <reaction evidence="1 10">
        <text>a myo-inositol phosphate + H2O = myo-inositol + phosphate</text>
        <dbReference type="Rhea" id="RHEA:24056"/>
        <dbReference type="ChEBI" id="CHEBI:15377"/>
        <dbReference type="ChEBI" id="CHEBI:17268"/>
        <dbReference type="ChEBI" id="CHEBI:43474"/>
        <dbReference type="ChEBI" id="CHEBI:84139"/>
        <dbReference type="EC" id="3.1.3.25"/>
    </reaction>
</comment>
<dbReference type="PRINTS" id="PR01959">
    <property type="entry name" value="SBIMPHPHTASE"/>
</dbReference>
<feature type="binding site" evidence="9">
    <location>
        <position position="224"/>
    </location>
    <ligand>
        <name>Mg(2+)</name>
        <dbReference type="ChEBI" id="CHEBI:18420"/>
        <label>1</label>
        <note>catalytic</note>
    </ligand>
</feature>
<evidence type="ECO:0000313" key="11">
    <source>
        <dbReference type="EMBL" id="ABO96166.1"/>
    </source>
</evidence>
<dbReference type="PROSITE" id="PS00629">
    <property type="entry name" value="IMP_1"/>
    <property type="match status" value="1"/>
</dbReference>
<protein>
    <recommendedName>
        <fullName evidence="10">Inositol-1-monophosphatase</fullName>
        <ecNumber evidence="10">3.1.3.25</ecNumber>
    </recommendedName>
</protein>
<dbReference type="GO" id="GO:0019853">
    <property type="term" value="P:L-ascorbic acid biosynthetic process"/>
    <property type="evidence" value="ECO:0007669"/>
    <property type="project" value="EnsemblPlants"/>
</dbReference>
<keyword evidence="12" id="KW-1185">Reference proteome</keyword>
<dbReference type="KEGG" id="olu:OSTLU_38679"/>
<dbReference type="PANTHER" id="PTHR20854">
    <property type="entry name" value="INOSITOL MONOPHOSPHATASE"/>
    <property type="match status" value="1"/>
</dbReference>
<dbReference type="AlphaFoldDB" id="A4RY58"/>
<dbReference type="CDD" id="cd01639">
    <property type="entry name" value="IMPase"/>
    <property type="match status" value="1"/>
</dbReference>
<keyword evidence="6 9" id="KW-0479">Metal-binding</keyword>
<dbReference type="InterPro" id="IPR000760">
    <property type="entry name" value="Inositol_monophosphatase-like"/>
</dbReference>
<accession>A4RY58</accession>
<dbReference type="FunFam" id="3.30.540.10:FF:000004">
    <property type="entry name" value="Inositol-1-monophosphatase"/>
    <property type="match status" value="1"/>
</dbReference>
<dbReference type="InterPro" id="IPR033942">
    <property type="entry name" value="IMPase"/>
</dbReference>
<keyword evidence="7 10" id="KW-0378">Hydrolase</keyword>
<dbReference type="OrthoDB" id="10254945at2759"/>
<dbReference type="SUPFAM" id="SSF56655">
    <property type="entry name" value="Carbohydrate phosphatase"/>
    <property type="match status" value="1"/>
</dbReference>
<dbReference type="HOGENOM" id="CLU_044118_1_0_1"/>
<comment type="pathway">
    <text evidence="3 10">Polyol metabolism; myo-inositol biosynthesis; myo-inositol from D-glucose 6-phosphate: step 2/2.</text>
</comment>
<dbReference type="PANTHER" id="PTHR20854:SF4">
    <property type="entry name" value="INOSITOL-1-MONOPHOSPHATASE-RELATED"/>
    <property type="match status" value="1"/>
</dbReference>
<comment type="cofactor">
    <cofactor evidence="2 9 10">
        <name>Mg(2+)</name>
        <dbReference type="ChEBI" id="CHEBI:18420"/>
    </cofactor>
</comment>
<dbReference type="GO" id="GO:0008934">
    <property type="term" value="F:inositol monophosphate 1-phosphatase activity"/>
    <property type="evidence" value="ECO:0007669"/>
    <property type="project" value="EnsemblPlants"/>
</dbReference>
<dbReference type="UniPathway" id="UPA00823">
    <property type="reaction ID" value="UER00788"/>
</dbReference>
<keyword evidence="5" id="KW-0452">Lithium</keyword>
<evidence type="ECO:0000256" key="7">
    <source>
        <dbReference type="ARBA" id="ARBA00022801"/>
    </source>
</evidence>
<dbReference type="PRINTS" id="PR00377">
    <property type="entry name" value="IMPHPHTASES"/>
</dbReference>
<feature type="binding site" evidence="9">
    <location>
        <position position="71"/>
    </location>
    <ligand>
        <name>Mg(2+)</name>
        <dbReference type="ChEBI" id="CHEBI:18420"/>
        <label>1</label>
        <note>catalytic</note>
    </ligand>
</feature>
<feature type="binding site" evidence="9">
    <location>
        <position position="94"/>
    </location>
    <ligand>
        <name>Mg(2+)</name>
        <dbReference type="ChEBI" id="CHEBI:18420"/>
        <label>1</label>
        <note>catalytic</note>
    </ligand>
</feature>
<dbReference type="GO" id="GO:0006021">
    <property type="term" value="P:inositol biosynthetic process"/>
    <property type="evidence" value="ECO:0007669"/>
    <property type="project" value="UniProtKB-UniPathway"/>
</dbReference>
<dbReference type="GO" id="GO:0010347">
    <property type="term" value="F:L-galactose-1-phosphate phosphatase activity"/>
    <property type="evidence" value="ECO:0007669"/>
    <property type="project" value="EnsemblPlants"/>
</dbReference>
<comment type="similarity">
    <text evidence="4 10">Belongs to the inositol monophosphatase superfamily.</text>
</comment>
<dbReference type="GO" id="GO:0046872">
    <property type="term" value="F:metal ion binding"/>
    <property type="evidence" value="ECO:0007669"/>
    <property type="project" value="UniProtKB-KW"/>
</dbReference>
<evidence type="ECO:0000313" key="12">
    <source>
        <dbReference type="Proteomes" id="UP000001568"/>
    </source>
</evidence>
<organism evidence="11 12">
    <name type="scientific">Ostreococcus lucimarinus (strain CCE9901)</name>
    <dbReference type="NCBI Taxonomy" id="436017"/>
    <lineage>
        <taxon>Eukaryota</taxon>
        <taxon>Viridiplantae</taxon>
        <taxon>Chlorophyta</taxon>
        <taxon>Mamiellophyceae</taxon>
        <taxon>Mamiellales</taxon>
        <taxon>Bathycoccaceae</taxon>
        <taxon>Ostreococcus</taxon>
    </lineage>
</organism>
<reference evidence="11 12" key="1">
    <citation type="journal article" date="2007" name="Proc. Natl. Acad. Sci. U.S.A.">
        <title>The tiny eukaryote Ostreococcus provides genomic insights into the paradox of plankton speciation.</title>
        <authorList>
            <person name="Palenik B."/>
            <person name="Grimwood J."/>
            <person name="Aerts A."/>
            <person name="Rouze P."/>
            <person name="Salamov A."/>
            <person name="Putnam N."/>
            <person name="Dupont C."/>
            <person name="Jorgensen R."/>
            <person name="Derelle E."/>
            <person name="Rombauts S."/>
            <person name="Zhou K."/>
            <person name="Otillar R."/>
            <person name="Merchant S.S."/>
            <person name="Podell S."/>
            <person name="Gaasterland T."/>
            <person name="Napoli C."/>
            <person name="Gendler K."/>
            <person name="Manuell A."/>
            <person name="Tai V."/>
            <person name="Vallon O."/>
            <person name="Piganeau G."/>
            <person name="Jancek S."/>
            <person name="Heijde M."/>
            <person name="Jabbari K."/>
            <person name="Bowler C."/>
            <person name="Lohr M."/>
            <person name="Robbens S."/>
            <person name="Werner G."/>
            <person name="Dubchak I."/>
            <person name="Pazour G.J."/>
            <person name="Ren Q."/>
            <person name="Paulsen I."/>
            <person name="Delwiche C."/>
            <person name="Schmutz J."/>
            <person name="Rokhsar D."/>
            <person name="Van de Peer Y."/>
            <person name="Moreau H."/>
            <person name="Grigoriev I.V."/>
        </authorList>
    </citation>
    <scope>NUCLEOTIDE SEQUENCE [LARGE SCALE GENOMIC DNA]</scope>
    <source>
        <strain evidence="11 12">CCE9901</strain>
    </source>
</reference>
<gene>
    <name evidence="11" type="ORF">OSTLU_38679</name>
</gene>
<evidence type="ECO:0000256" key="3">
    <source>
        <dbReference type="ARBA" id="ARBA00005152"/>
    </source>
</evidence>
<dbReference type="eggNOG" id="KOG2951">
    <property type="taxonomic scope" value="Eukaryota"/>
</dbReference>
<dbReference type="RefSeq" id="XP_001417873.1">
    <property type="nucleotide sequence ID" value="XM_001417836.1"/>
</dbReference>
<dbReference type="Gene3D" id="3.30.540.10">
    <property type="entry name" value="Fructose-1,6-Bisphosphatase, subunit A, domain 1"/>
    <property type="match status" value="1"/>
</dbReference>
<feature type="binding site" evidence="9">
    <location>
        <position position="96"/>
    </location>
    <ligand>
        <name>Mg(2+)</name>
        <dbReference type="ChEBI" id="CHEBI:18420"/>
        <label>1</label>
        <note>catalytic</note>
    </ligand>
</feature>
<evidence type="ECO:0000256" key="8">
    <source>
        <dbReference type="ARBA" id="ARBA00022842"/>
    </source>
</evidence>
<evidence type="ECO:0000256" key="5">
    <source>
        <dbReference type="ARBA" id="ARBA00022671"/>
    </source>
</evidence>
<evidence type="ECO:0000256" key="4">
    <source>
        <dbReference type="ARBA" id="ARBA00009759"/>
    </source>
</evidence>
<dbReference type="Proteomes" id="UP000001568">
    <property type="component" value="Chromosome 5"/>
</dbReference>
<dbReference type="Pfam" id="PF00459">
    <property type="entry name" value="Inositol_P"/>
    <property type="match status" value="1"/>
</dbReference>
<dbReference type="InterPro" id="IPR020583">
    <property type="entry name" value="Inositol_monoP_metal-BS"/>
</dbReference>
<keyword evidence="8 9" id="KW-0460">Magnesium</keyword>
<dbReference type="GeneID" id="5001885"/>
<dbReference type="Gene3D" id="3.40.190.80">
    <property type="match status" value="1"/>
</dbReference>
<dbReference type="GO" id="GO:0009409">
    <property type="term" value="P:response to cold"/>
    <property type="evidence" value="ECO:0007669"/>
    <property type="project" value="EnsemblPlants"/>
</dbReference>
<dbReference type="Gramene" id="ABO96166">
    <property type="protein sequence ID" value="ABO96166"/>
    <property type="gene ID" value="OSTLU_38679"/>
</dbReference>
<evidence type="ECO:0000256" key="1">
    <source>
        <dbReference type="ARBA" id="ARBA00001033"/>
    </source>
</evidence>
<evidence type="ECO:0000256" key="9">
    <source>
        <dbReference type="PIRSR" id="PIRSR600760-2"/>
    </source>
</evidence>
<dbReference type="GO" id="GO:0007165">
    <property type="term" value="P:signal transduction"/>
    <property type="evidence" value="ECO:0007669"/>
    <property type="project" value="TreeGrafter"/>
</dbReference>
<dbReference type="FunFam" id="3.40.190.80:FF:000002">
    <property type="entry name" value="Inositol-1-monophosphatase"/>
    <property type="match status" value="1"/>
</dbReference>